<proteinExistence type="predicted"/>
<evidence type="ECO:0000313" key="3">
    <source>
        <dbReference type="Proteomes" id="UP000324222"/>
    </source>
</evidence>
<name>A0A5B7DLK8_PORTR</name>
<sequence>MIRLVTVCLCGAVASVPGYKPVSLSLNLGWGSWCTAHTVVLPSFGLVDKWVPGEIWESMQSFCPFRTKFRVYSNALLGPQHCYNQ</sequence>
<keyword evidence="3" id="KW-1185">Reference proteome</keyword>
<protein>
    <recommendedName>
        <fullName evidence="4">Secreted protein</fullName>
    </recommendedName>
</protein>
<evidence type="ECO:0000313" key="2">
    <source>
        <dbReference type="EMBL" id="MPC21973.1"/>
    </source>
</evidence>
<feature type="chain" id="PRO_5022949615" description="Secreted protein" evidence="1">
    <location>
        <begin position="19"/>
        <end position="85"/>
    </location>
</feature>
<accession>A0A5B7DLK8</accession>
<keyword evidence="1" id="KW-0732">Signal</keyword>
<dbReference type="AlphaFoldDB" id="A0A5B7DLK8"/>
<feature type="signal peptide" evidence="1">
    <location>
        <begin position="1"/>
        <end position="18"/>
    </location>
</feature>
<gene>
    <name evidence="2" type="ORF">E2C01_014978</name>
</gene>
<dbReference type="EMBL" id="VSRR010001037">
    <property type="protein sequence ID" value="MPC21973.1"/>
    <property type="molecule type" value="Genomic_DNA"/>
</dbReference>
<evidence type="ECO:0000256" key="1">
    <source>
        <dbReference type="SAM" id="SignalP"/>
    </source>
</evidence>
<evidence type="ECO:0008006" key="4">
    <source>
        <dbReference type="Google" id="ProtNLM"/>
    </source>
</evidence>
<reference evidence="2 3" key="1">
    <citation type="submission" date="2019-05" db="EMBL/GenBank/DDBJ databases">
        <title>Another draft genome of Portunus trituberculatus and its Hox gene families provides insights of decapod evolution.</title>
        <authorList>
            <person name="Jeong J.-H."/>
            <person name="Song I."/>
            <person name="Kim S."/>
            <person name="Choi T."/>
            <person name="Kim D."/>
            <person name="Ryu S."/>
            <person name="Kim W."/>
        </authorList>
    </citation>
    <scope>NUCLEOTIDE SEQUENCE [LARGE SCALE GENOMIC DNA]</scope>
    <source>
        <tissue evidence="2">Muscle</tissue>
    </source>
</reference>
<comment type="caution">
    <text evidence="2">The sequence shown here is derived from an EMBL/GenBank/DDBJ whole genome shotgun (WGS) entry which is preliminary data.</text>
</comment>
<organism evidence="2 3">
    <name type="scientific">Portunus trituberculatus</name>
    <name type="common">Swimming crab</name>
    <name type="synonym">Neptunus trituberculatus</name>
    <dbReference type="NCBI Taxonomy" id="210409"/>
    <lineage>
        <taxon>Eukaryota</taxon>
        <taxon>Metazoa</taxon>
        <taxon>Ecdysozoa</taxon>
        <taxon>Arthropoda</taxon>
        <taxon>Crustacea</taxon>
        <taxon>Multicrustacea</taxon>
        <taxon>Malacostraca</taxon>
        <taxon>Eumalacostraca</taxon>
        <taxon>Eucarida</taxon>
        <taxon>Decapoda</taxon>
        <taxon>Pleocyemata</taxon>
        <taxon>Brachyura</taxon>
        <taxon>Eubrachyura</taxon>
        <taxon>Portunoidea</taxon>
        <taxon>Portunidae</taxon>
        <taxon>Portuninae</taxon>
        <taxon>Portunus</taxon>
    </lineage>
</organism>
<dbReference type="Proteomes" id="UP000324222">
    <property type="component" value="Unassembled WGS sequence"/>
</dbReference>